<accession>A0AAU7JRC0</accession>
<organism evidence="1">
    <name type="scientific">Pedococcus sp. KACC 23699</name>
    <dbReference type="NCBI Taxonomy" id="3149228"/>
    <lineage>
        <taxon>Bacteria</taxon>
        <taxon>Bacillati</taxon>
        <taxon>Actinomycetota</taxon>
        <taxon>Actinomycetes</taxon>
        <taxon>Micrococcales</taxon>
        <taxon>Intrasporangiaceae</taxon>
        <taxon>Pedococcus</taxon>
    </lineage>
</organism>
<dbReference type="RefSeq" id="WP_406830197.1">
    <property type="nucleotide sequence ID" value="NZ_CP157483.1"/>
</dbReference>
<name>A0AAU7JRC0_9MICO</name>
<evidence type="ECO:0000313" key="1">
    <source>
        <dbReference type="EMBL" id="XBO42777.1"/>
    </source>
</evidence>
<reference evidence="1" key="1">
    <citation type="submission" date="2024-05" db="EMBL/GenBank/DDBJ databases">
        <authorList>
            <person name="Kim S."/>
            <person name="Heo J."/>
            <person name="Choi H."/>
            <person name="Choi Y."/>
            <person name="Kwon S.-W."/>
            <person name="Kim Y."/>
        </authorList>
    </citation>
    <scope>NUCLEOTIDE SEQUENCE</scope>
    <source>
        <strain evidence="1">KACC 23699</strain>
    </source>
</reference>
<dbReference type="AlphaFoldDB" id="A0AAU7JRC0"/>
<dbReference type="EMBL" id="CP157483">
    <property type="protein sequence ID" value="XBO42777.1"/>
    <property type="molecule type" value="Genomic_DNA"/>
</dbReference>
<sequence length="43" mass="4415">MHASTVRLVTAFALLFLVAVATHAIGPGPDGPAPTSHRAAVHR</sequence>
<proteinExistence type="predicted"/>
<gene>
    <name evidence="1" type="ORF">ABEG17_14535</name>
</gene>
<protein>
    <submittedName>
        <fullName evidence="1">Uncharacterized protein</fullName>
    </submittedName>
</protein>